<organism evidence="1 2">
    <name type="scientific">Marinibactrum halimedae</name>
    <dbReference type="NCBI Taxonomy" id="1444977"/>
    <lineage>
        <taxon>Bacteria</taxon>
        <taxon>Pseudomonadati</taxon>
        <taxon>Pseudomonadota</taxon>
        <taxon>Gammaproteobacteria</taxon>
        <taxon>Cellvibrionales</taxon>
        <taxon>Cellvibrionaceae</taxon>
        <taxon>Marinibactrum</taxon>
    </lineage>
</organism>
<accession>A0AA37WNI7</accession>
<dbReference type="EMBL" id="BSPD01000084">
    <property type="protein sequence ID" value="GLS27590.1"/>
    <property type="molecule type" value="Genomic_DNA"/>
</dbReference>
<evidence type="ECO:0000313" key="2">
    <source>
        <dbReference type="Proteomes" id="UP001156870"/>
    </source>
</evidence>
<gene>
    <name evidence="1" type="ORF">GCM10007877_33090</name>
</gene>
<reference evidence="1 2" key="1">
    <citation type="journal article" date="2014" name="Int. J. Syst. Evol. Microbiol.">
        <title>Complete genome sequence of Corynebacterium casei LMG S-19264T (=DSM 44701T), isolated from a smear-ripened cheese.</title>
        <authorList>
            <consortium name="US DOE Joint Genome Institute (JGI-PGF)"/>
            <person name="Walter F."/>
            <person name="Albersmeier A."/>
            <person name="Kalinowski J."/>
            <person name="Ruckert C."/>
        </authorList>
    </citation>
    <scope>NUCLEOTIDE SEQUENCE [LARGE SCALE GENOMIC DNA]</scope>
    <source>
        <strain evidence="1 2">NBRC 110095</strain>
    </source>
</reference>
<evidence type="ECO:0000313" key="1">
    <source>
        <dbReference type="EMBL" id="GLS27590.1"/>
    </source>
</evidence>
<dbReference type="AlphaFoldDB" id="A0AA37WNI7"/>
<sequence length="262" mass="29889">MKGYVGDYYEWLHREIASEFGQTIPLTYNRGLHDTGLYGELAEYFNGVMGETPAEANTPENLYFAIHQDNNIRLNLATSSTLVDDSPLYNKRHIASVYALGGHPIVPYDVYIGPGKPRFYGDHNEFGPYYNLVREKAGLFDGHGILDVYIDHYQNTMGVIQQQEKLSGVSSRRNVMAVLKKNDSSSRVLHVVNWQVSRANMENGSHYFTFWIDKSLIPFNPTQVTIYRPNRPDIVAPVYEDTNNRWKVTISGVDVWAVAKFQ</sequence>
<dbReference type="Proteomes" id="UP001156870">
    <property type="component" value="Unassembled WGS sequence"/>
</dbReference>
<keyword evidence="2" id="KW-1185">Reference proteome</keyword>
<comment type="caution">
    <text evidence="1">The sequence shown here is derived from an EMBL/GenBank/DDBJ whole genome shotgun (WGS) entry which is preliminary data.</text>
</comment>
<protein>
    <submittedName>
        <fullName evidence="1">Uncharacterized protein</fullName>
    </submittedName>
</protein>
<name>A0AA37WNI7_9GAMM</name>
<proteinExistence type="predicted"/>